<organism evidence="6 7">
    <name type="scientific">Baudoinia panamericana (strain UAMH 10762)</name>
    <name type="common">Angels' share fungus</name>
    <name type="synonym">Baudoinia compniacensis (strain UAMH 10762)</name>
    <dbReference type="NCBI Taxonomy" id="717646"/>
    <lineage>
        <taxon>Eukaryota</taxon>
        <taxon>Fungi</taxon>
        <taxon>Dikarya</taxon>
        <taxon>Ascomycota</taxon>
        <taxon>Pezizomycotina</taxon>
        <taxon>Dothideomycetes</taxon>
        <taxon>Dothideomycetidae</taxon>
        <taxon>Mycosphaerellales</taxon>
        <taxon>Teratosphaeriaceae</taxon>
        <taxon>Baudoinia</taxon>
    </lineage>
</organism>
<dbReference type="FunFam" id="3.40.50.1820:FF:000165">
    <property type="entry name" value="Serine peptidase, putative"/>
    <property type="match status" value="1"/>
</dbReference>
<dbReference type="PANTHER" id="PTHR11010">
    <property type="entry name" value="PROTEASE S28 PRO-X CARBOXYPEPTIDASE-RELATED"/>
    <property type="match status" value="1"/>
</dbReference>
<dbReference type="Gene3D" id="3.40.50.1820">
    <property type="entry name" value="alpha/beta hydrolase"/>
    <property type="match status" value="2"/>
</dbReference>
<dbReference type="GO" id="GO:0070008">
    <property type="term" value="F:serine-type exopeptidase activity"/>
    <property type="evidence" value="ECO:0007669"/>
    <property type="project" value="InterPro"/>
</dbReference>
<reference evidence="6 7" key="1">
    <citation type="journal article" date="2012" name="PLoS Pathog.">
        <title>Diverse lifestyles and strategies of plant pathogenesis encoded in the genomes of eighteen Dothideomycetes fungi.</title>
        <authorList>
            <person name="Ohm R.A."/>
            <person name="Feau N."/>
            <person name="Henrissat B."/>
            <person name="Schoch C.L."/>
            <person name="Horwitz B.A."/>
            <person name="Barry K.W."/>
            <person name="Condon B.J."/>
            <person name="Copeland A.C."/>
            <person name="Dhillon B."/>
            <person name="Glaser F."/>
            <person name="Hesse C.N."/>
            <person name="Kosti I."/>
            <person name="LaButti K."/>
            <person name="Lindquist E.A."/>
            <person name="Lucas S."/>
            <person name="Salamov A.A."/>
            <person name="Bradshaw R.E."/>
            <person name="Ciuffetti L."/>
            <person name="Hamelin R.C."/>
            <person name="Kema G.H.J."/>
            <person name="Lawrence C."/>
            <person name="Scott J.A."/>
            <person name="Spatafora J.W."/>
            <person name="Turgeon B.G."/>
            <person name="de Wit P.J.G.M."/>
            <person name="Zhong S."/>
            <person name="Goodwin S.B."/>
            <person name="Grigoriev I.V."/>
        </authorList>
    </citation>
    <scope>NUCLEOTIDE SEQUENCE [LARGE SCALE GENOMIC DNA]</scope>
    <source>
        <strain evidence="6 7">UAMH 10762</strain>
    </source>
</reference>
<dbReference type="OMA" id="CERFDVY"/>
<sequence>MGHWYMPNPSDPAPASTGNATFTQLIDHTDPSVGTFEQFYYYSTEFWGGPGSPVILFTPGEINVTGYQSYLTINRTTGVLAEKIGAAVIVLEHRYWGTSTPFTVLSSANLTYLTLNQSIYDLTHFANTVRLPFAQHGSNAKQVPWVFMGGSYSGALAAWTESVAPGTFWAYLASSAPVEAISDYYGYFLPVQLGMPQNCSKDVSLVIEYVDGVLTNGTDDEVYDLKAMFGLQNVTHNDDFAVALENGPWLWQGNQFYTGYSAFFQWCDAVEGVSNGSTVPGAEGVGLEKALAGYASWMNQTFLPGYCESYGYEVFNGTYNTYCFDTYDPTSPMFTDWSLSNTVDRQWEWFLCNEPFGYWQDGGHGTTIVSSLVTPEYWTRQCGLYFPEVDGVQYGIALGKTEDEVNAFDGGWYIDNSTRLVYTNGGYDPWREASVSSDLRPEGPLQSTQQVPVNFVPGGFHTSDLITRNGMANASCQTVIDAEINQLAAFVAEFKRY</sequence>
<dbReference type="GO" id="GO:0006508">
    <property type="term" value="P:proteolysis"/>
    <property type="evidence" value="ECO:0007669"/>
    <property type="project" value="UniProtKB-KW"/>
</dbReference>
<evidence type="ECO:0008006" key="8">
    <source>
        <dbReference type="Google" id="ProtNLM"/>
    </source>
</evidence>
<dbReference type="Pfam" id="PF05577">
    <property type="entry name" value="Peptidase_S28"/>
    <property type="match status" value="1"/>
</dbReference>
<dbReference type="eggNOG" id="KOG2182">
    <property type="taxonomic scope" value="Eukaryota"/>
</dbReference>
<keyword evidence="3" id="KW-0732">Signal</keyword>
<keyword evidence="5" id="KW-0325">Glycoprotein</keyword>
<dbReference type="SUPFAM" id="SSF53474">
    <property type="entry name" value="alpha/beta-Hydrolases"/>
    <property type="match status" value="1"/>
</dbReference>
<dbReference type="KEGG" id="bcom:BAUCODRAFT_99497"/>
<keyword evidence="2" id="KW-0645">Protease</keyword>
<evidence type="ECO:0000313" key="6">
    <source>
        <dbReference type="EMBL" id="EMC90840.1"/>
    </source>
</evidence>
<evidence type="ECO:0000256" key="4">
    <source>
        <dbReference type="ARBA" id="ARBA00022801"/>
    </source>
</evidence>
<evidence type="ECO:0000256" key="1">
    <source>
        <dbReference type="ARBA" id="ARBA00011079"/>
    </source>
</evidence>
<dbReference type="PANTHER" id="PTHR11010:SF23">
    <property type="entry name" value="SERINE PEPTIDASE"/>
    <property type="match status" value="1"/>
</dbReference>
<keyword evidence="7" id="KW-1185">Reference proteome</keyword>
<dbReference type="InterPro" id="IPR029058">
    <property type="entry name" value="AB_hydrolase_fold"/>
</dbReference>
<gene>
    <name evidence="6" type="ORF">BAUCODRAFT_99497</name>
</gene>
<dbReference type="RefSeq" id="XP_007682003.1">
    <property type="nucleotide sequence ID" value="XM_007683813.1"/>
</dbReference>
<accession>M2MX62</accession>
<dbReference type="EMBL" id="KB445566">
    <property type="protein sequence ID" value="EMC90840.1"/>
    <property type="molecule type" value="Genomic_DNA"/>
</dbReference>
<protein>
    <recommendedName>
        <fullName evidence="8">Serine peptidase</fullName>
    </recommendedName>
</protein>
<evidence type="ECO:0000256" key="5">
    <source>
        <dbReference type="ARBA" id="ARBA00023180"/>
    </source>
</evidence>
<dbReference type="HOGENOM" id="CLU_023630_1_0_1"/>
<name>M2MX62_BAUPA</name>
<dbReference type="GO" id="GO:0008239">
    <property type="term" value="F:dipeptidyl-peptidase activity"/>
    <property type="evidence" value="ECO:0007669"/>
    <property type="project" value="TreeGrafter"/>
</dbReference>
<evidence type="ECO:0000256" key="3">
    <source>
        <dbReference type="ARBA" id="ARBA00022729"/>
    </source>
</evidence>
<keyword evidence="4" id="KW-0378">Hydrolase</keyword>
<evidence type="ECO:0000256" key="2">
    <source>
        <dbReference type="ARBA" id="ARBA00022670"/>
    </source>
</evidence>
<dbReference type="AlphaFoldDB" id="M2MX62"/>
<dbReference type="Proteomes" id="UP000011761">
    <property type="component" value="Unassembled WGS sequence"/>
</dbReference>
<proteinExistence type="inferred from homology"/>
<evidence type="ECO:0000313" key="7">
    <source>
        <dbReference type="Proteomes" id="UP000011761"/>
    </source>
</evidence>
<dbReference type="InterPro" id="IPR008758">
    <property type="entry name" value="Peptidase_S28"/>
</dbReference>
<comment type="similarity">
    <text evidence="1">Belongs to the peptidase S28 family.</text>
</comment>
<dbReference type="OrthoDB" id="1735038at2759"/>
<dbReference type="GeneID" id="19117527"/>